<evidence type="ECO:0000313" key="2">
    <source>
        <dbReference type="Proteomes" id="UP000515129"/>
    </source>
</evidence>
<keyword evidence="1" id="KW-1133">Transmembrane helix</keyword>
<sequence>MNTILFSSTDETLFTGKHNSCIIVMILHNFWISNVLIQKTEVVEHCTACNNICTKAELTSRALKKKMEHSWSSSSEGSLNNVLCTSIIGVESKLCRIVFRLSVCCDEADEHSHKDTHTISQDVFSCRWIGLQCSSAPWHHTQTRDIQQRYQEGTYHGGDLQLNRMKPLPVGITLGFFCWWFNLYVTAIYCSSYQKKSCFHCLQVICGGEGNQPPQNPHDRLDLFILCTMLCSS</sequence>
<protein>
    <submittedName>
        <fullName evidence="3">Uncharacterized protein LOC113059453 isoform X1</fullName>
    </submittedName>
</protein>
<name>A0A6P6LJY1_CARAU</name>
<feature type="transmembrane region" description="Helical" evidence="1">
    <location>
        <begin position="168"/>
        <end position="189"/>
    </location>
</feature>
<dbReference type="KEGG" id="caua:113059453"/>
<reference evidence="3" key="1">
    <citation type="submission" date="2025-08" db="UniProtKB">
        <authorList>
            <consortium name="RefSeq"/>
        </authorList>
    </citation>
    <scope>IDENTIFICATION</scope>
    <source>
        <strain evidence="3">Wakin</strain>
        <tissue evidence="3">Muscle</tissue>
    </source>
</reference>
<keyword evidence="1" id="KW-0812">Transmembrane</keyword>
<keyword evidence="1" id="KW-0472">Membrane</keyword>
<dbReference type="RefSeq" id="XP_026083766.1">
    <property type="nucleotide sequence ID" value="XM_026227981.1"/>
</dbReference>
<gene>
    <name evidence="3" type="primary">LOC113059453</name>
</gene>
<proteinExistence type="predicted"/>
<dbReference type="AlphaFoldDB" id="A0A6P6LJY1"/>
<accession>A0A6P6LJY1</accession>
<organism evidence="2 3">
    <name type="scientific">Carassius auratus</name>
    <name type="common">Goldfish</name>
    <dbReference type="NCBI Taxonomy" id="7957"/>
    <lineage>
        <taxon>Eukaryota</taxon>
        <taxon>Metazoa</taxon>
        <taxon>Chordata</taxon>
        <taxon>Craniata</taxon>
        <taxon>Vertebrata</taxon>
        <taxon>Euteleostomi</taxon>
        <taxon>Actinopterygii</taxon>
        <taxon>Neopterygii</taxon>
        <taxon>Teleostei</taxon>
        <taxon>Ostariophysi</taxon>
        <taxon>Cypriniformes</taxon>
        <taxon>Cyprinidae</taxon>
        <taxon>Cyprininae</taxon>
        <taxon>Carassius</taxon>
    </lineage>
</organism>
<evidence type="ECO:0000256" key="1">
    <source>
        <dbReference type="SAM" id="Phobius"/>
    </source>
</evidence>
<evidence type="ECO:0000313" key="3">
    <source>
        <dbReference type="RefSeq" id="XP_026083766.1"/>
    </source>
</evidence>
<dbReference type="Proteomes" id="UP000515129">
    <property type="component" value="Chromosome 41"/>
</dbReference>
<keyword evidence="2" id="KW-1185">Reference proteome</keyword>
<dbReference type="GeneID" id="113059453"/>